<evidence type="ECO:0000313" key="3">
    <source>
        <dbReference type="EMBL" id="SMC26720.1"/>
    </source>
</evidence>
<organism evidence="3 4">
    <name type="scientific">Desulfacinum hydrothermale DSM 13146</name>
    <dbReference type="NCBI Taxonomy" id="1121390"/>
    <lineage>
        <taxon>Bacteria</taxon>
        <taxon>Pseudomonadati</taxon>
        <taxon>Thermodesulfobacteriota</taxon>
        <taxon>Syntrophobacteria</taxon>
        <taxon>Syntrophobacterales</taxon>
        <taxon>Syntrophobacteraceae</taxon>
        <taxon>Desulfacinum</taxon>
    </lineage>
</organism>
<feature type="domain" description="Glycosyltransferase subfamily 4-like N-terminal" evidence="2">
    <location>
        <begin position="17"/>
        <end position="200"/>
    </location>
</feature>
<dbReference type="RefSeq" id="WP_084058657.1">
    <property type="nucleotide sequence ID" value="NZ_FWXF01000018.1"/>
</dbReference>
<dbReference type="PANTHER" id="PTHR45947">
    <property type="entry name" value="SULFOQUINOVOSYL TRANSFERASE SQD2"/>
    <property type="match status" value="1"/>
</dbReference>
<dbReference type="Pfam" id="PF13579">
    <property type="entry name" value="Glyco_trans_4_4"/>
    <property type="match status" value="1"/>
</dbReference>
<evidence type="ECO:0000313" key="4">
    <source>
        <dbReference type="Proteomes" id="UP000192783"/>
    </source>
</evidence>
<dbReference type="InterPro" id="IPR001296">
    <property type="entry name" value="Glyco_trans_1"/>
</dbReference>
<proteinExistence type="predicted"/>
<gene>
    <name evidence="3" type="ORF">SAMN02746041_02731</name>
</gene>
<reference evidence="3 4" key="1">
    <citation type="submission" date="2017-04" db="EMBL/GenBank/DDBJ databases">
        <authorList>
            <person name="Afonso C.L."/>
            <person name="Miller P.J."/>
            <person name="Scott M.A."/>
            <person name="Spackman E."/>
            <person name="Goraichik I."/>
            <person name="Dimitrov K.M."/>
            <person name="Suarez D.L."/>
            <person name="Swayne D.E."/>
        </authorList>
    </citation>
    <scope>NUCLEOTIDE SEQUENCE [LARGE SCALE GENOMIC DNA]</scope>
    <source>
        <strain evidence="3 4">DSM 13146</strain>
    </source>
</reference>
<dbReference type="EMBL" id="FWXF01000018">
    <property type="protein sequence ID" value="SMC26720.1"/>
    <property type="molecule type" value="Genomic_DNA"/>
</dbReference>
<dbReference type="OrthoDB" id="9787293at2"/>
<dbReference type="Gene3D" id="3.40.50.2000">
    <property type="entry name" value="Glycogen Phosphorylase B"/>
    <property type="match status" value="2"/>
</dbReference>
<dbReference type="STRING" id="1121390.SAMN02746041_02731"/>
<feature type="domain" description="Glycosyl transferase family 1" evidence="1">
    <location>
        <begin position="217"/>
        <end position="382"/>
    </location>
</feature>
<protein>
    <submittedName>
        <fullName evidence="3">Glycosyltransferase involved in cell wall bisynthesis</fullName>
    </submittedName>
</protein>
<dbReference type="AlphaFoldDB" id="A0A1W1XRW4"/>
<name>A0A1W1XRW4_9BACT</name>
<dbReference type="InterPro" id="IPR028098">
    <property type="entry name" value="Glyco_trans_4-like_N"/>
</dbReference>
<evidence type="ECO:0000259" key="2">
    <source>
        <dbReference type="Pfam" id="PF13579"/>
    </source>
</evidence>
<evidence type="ECO:0000259" key="1">
    <source>
        <dbReference type="Pfam" id="PF00534"/>
    </source>
</evidence>
<sequence>MHILFLSHYFPPEVNAPASRTYEHARRWVAAGHRVTVLTCVPNHPNGVPYPGYRNRPWQWEERDGVRILRVGTYLGPNKGFWRRTANYLSYLFSAVLFCPLVRDVDVVVSTSPQFFCGMAGFFVARLKRLPWVLEIRDLWPESIIAVGALTHRRIIGLLEAVESFLYRKADHIVSVTHSFTTHLKERGARPDRITVITNGADLARYQPMEKENGVRSSLKLHGKFVASYIGTHGMAHGLDVILDAARLIRQRKDMVFLLVGDGAERERLLARKEEEGLDNVIMLGQQPKETMPQFLAASDVCLVLLKKKDLFRSVIPSKIFEAMAMERPVVLGVEGESRRIVESAGCGVAIEPESAEELTGCLLRLAAEPETGQQMGRRGRRSVKRQYNRDVQARCYLETLAKTIQRSQQGTKAQRPGSSV</sequence>
<accession>A0A1W1XRW4</accession>
<keyword evidence="4" id="KW-1185">Reference proteome</keyword>
<dbReference type="InterPro" id="IPR050194">
    <property type="entry name" value="Glycosyltransferase_grp1"/>
</dbReference>
<dbReference type="SUPFAM" id="SSF53756">
    <property type="entry name" value="UDP-Glycosyltransferase/glycogen phosphorylase"/>
    <property type="match status" value="1"/>
</dbReference>
<keyword evidence="3" id="KW-0808">Transferase</keyword>
<dbReference type="GO" id="GO:0016758">
    <property type="term" value="F:hexosyltransferase activity"/>
    <property type="evidence" value="ECO:0007669"/>
    <property type="project" value="TreeGrafter"/>
</dbReference>
<dbReference type="CDD" id="cd03794">
    <property type="entry name" value="GT4_WbuB-like"/>
    <property type="match status" value="1"/>
</dbReference>
<dbReference type="Proteomes" id="UP000192783">
    <property type="component" value="Unassembled WGS sequence"/>
</dbReference>
<dbReference type="Pfam" id="PF00534">
    <property type="entry name" value="Glycos_transf_1"/>
    <property type="match status" value="1"/>
</dbReference>
<dbReference type="PANTHER" id="PTHR45947:SF3">
    <property type="entry name" value="SULFOQUINOVOSYL TRANSFERASE SQD2"/>
    <property type="match status" value="1"/>
</dbReference>